<proteinExistence type="predicted"/>
<keyword evidence="1" id="KW-0812">Transmembrane</keyword>
<keyword evidence="3" id="KW-1185">Reference proteome</keyword>
<dbReference type="OrthoDB" id="3282423at2759"/>
<protein>
    <submittedName>
        <fullName evidence="2">Uncharacterized protein</fullName>
    </submittedName>
</protein>
<sequence>MSGSSLVQIIVMPALIVFFFICLWISKRLGWIVNPFHAYMIPRTIGDHVEPDRPMLWDVYTTQGVKGDGGINWAQMKPFAAAVDCAQEEMLVAVTIAMPSKRIGGDGKQGKTVDLWDDEEGSHHQIGLSRVSWLV</sequence>
<dbReference type="AlphaFoldDB" id="A0A166NGH5"/>
<evidence type="ECO:0000256" key="1">
    <source>
        <dbReference type="SAM" id="Phobius"/>
    </source>
</evidence>
<evidence type="ECO:0000313" key="3">
    <source>
        <dbReference type="Proteomes" id="UP000076532"/>
    </source>
</evidence>
<keyword evidence="1" id="KW-0472">Membrane</keyword>
<gene>
    <name evidence="2" type="ORF">FIBSPDRAFT_929544</name>
</gene>
<reference evidence="2 3" key="1">
    <citation type="journal article" date="2016" name="Mol. Biol. Evol.">
        <title>Comparative Genomics of Early-Diverging Mushroom-Forming Fungi Provides Insights into the Origins of Lignocellulose Decay Capabilities.</title>
        <authorList>
            <person name="Nagy L.G."/>
            <person name="Riley R."/>
            <person name="Tritt A."/>
            <person name="Adam C."/>
            <person name="Daum C."/>
            <person name="Floudas D."/>
            <person name="Sun H."/>
            <person name="Yadav J.S."/>
            <person name="Pangilinan J."/>
            <person name="Larsson K.H."/>
            <person name="Matsuura K."/>
            <person name="Barry K."/>
            <person name="Labutti K."/>
            <person name="Kuo R."/>
            <person name="Ohm R.A."/>
            <person name="Bhattacharya S.S."/>
            <person name="Shirouzu T."/>
            <person name="Yoshinaga Y."/>
            <person name="Martin F.M."/>
            <person name="Grigoriev I.V."/>
            <person name="Hibbett D.S."/>
        </authorList>
    </citation>
    <scope>NUCLEOTIDE SEQUENCE [LARGE SCALE GENOMIC DNA]</scope>
    <source>
        <strain evidence="2 3">CBS 109695</strain>
    </source>
</reference>
<feature type="transmembrane region" description="Helical" evidence="1">
    <location>
        <begin position="6"/>
        <end position="25"/>
    </location>
</feature>
<dbReference type="EMBL" id="KV417523">
    <property type="protein sequence ID" value="KZP24982.1"/>
    <property type="molecule type" value="Genomic_DNA"/>
</dbReference>
<name>A0A166NGH5_9AGAM</name>
<evidence type="ECO:0000313" key="2">
    <source>
        <dbReference type="EMBL" id="KZP24982.1"/>
    </source>
</evidence>
<keyword evidence="1" id="KW-1133">Transmembrane helix</keyword>
<organism evidence="2 3">
    <name type="scientific">Athelia psychrophila</name>
    <dbReference type="NCBI Taxonomy" id="1759441"/>
    <lineage>
        <taxon>Eukaryota</taxon>
        <taxon>Fungi</taxon>
        <taxon>Dikarya</taxon>
        <taxon>Basidiomycota</taxon>
        <taxon>Agaricomycotina</taxon>
        <taxon>Agaricomycetes</taxon>
        <taxon>Agaricomycetidae</taxon>
        <taxon>Atheliales</taxon>
        <taxon>Atheliaceae</taxon>
        <taxon>Athelia</taxon>
    </lineage>
</organism>
<dbReference type="Proteomes" id="UP000076532">
    <property type="component" value="Unassembled WGS sequence"/>
</dbReference>
<accession>A0A166NGH5</accession>